<feature type="compositionally biased region" description="Basic and acidic residues" evidence="1">
    <location>
        <begin position="1019"/>
        <end position="1029"/>
    </location>
</feature>
<feature type="compositionally biased region" description="Polar residues" evidence="1">
    <location>
        <begin position="1001"/>
        <end position="1010"/>
    </location>
</feature>
<evidence type="ECO:0000256" key="1">
    <source>
        <dbReference type="SAM" id="MobiDB-lite"/>
    </source>
</evidence>
<keyword evidence="3" id="KW-1185">Reference proteome</keyword>
<proteinExistence type="predicted"/>
<dbReference type="GO" id="GO:0000149">
    <property type="term" value="F:SNARE binding"/>
    <property type="evidence" value="ECO:0007669"/>
    <property type="project" value="TreeGrafter"/>
</dbReference>
<dbReference type="SUPFAM" id="SSF81995">
    <property type="entry name" value="beta-sandwich domain of Sec23/24"/>
    <property type="match status" value="1"/>
</dbReference>
<name>A0A9N8ECB3_9STRA</name>
<dbReference type="PANTHER" id="PTHR13803">
    <property type="entry name" value="SEC24-RELATED PROTEIN"/>
    <property type="match status" value="1"/>
</dbReference>
<evidence type="ECO:0000313" key="3">
    <source>
        <dbReference type="Proteomes" id="UP001153069"/>
    </source>
</evidence>
<dbReference type="PANTHER" id="PTHR13803:SF17">
    <property type="entry name" value="PROTEIN TRANSPORT PROTEIN SEC24"/>
    <property type="match status" value="1"/>
</dbReference>
<feature type="region of interest" description="Disordered" evidence="1">
    <location>
        <begin position="998"/>
        <end position="1029"/>
    </location>
</feature>
<reference evidence="2" key="1">
    <citation type="submission" date="2020-06" db="EMBL/GenBank/DDBJ databases">
        <authorList>
            <consortium name="Plant Systems Biology data submission"/>
        </authorList>
    </citation>
    <scope>NUCLEOTIDE SEQUENCE</scope>
    <source>
        <strain evidence="2">D6</strain>
    </source>
</reference>
<dbReference type="GO" id="GO:0090110">
    <property type="term" value="P:COPII-coated vesicle cargo loading"/>
    <property type="evidence" value="ECO:0007669"/>
    <property type="project" value="TreeGrafter"/>
</dbReference>
<feature type="region of interest" description="Disordered" evidence="1">
    <location>
        <begin position="383"/>
        <end position="404"/>
    </location>
</feature>
<dbReference type="GO" id="GO:0070971">
    <property type="term" value="C:endoplasmic reticulum exit site"/>
    <property type="evidence" value="ECO:0007669"/>
    <property type="project" value="TreeGrafter"/>
</dbReference>
<dbReference type="Gene3D" id="1.20.120.730">
    <property type="entry name" value="Sec23/Sec24 helical domain"/>
    <property type="match status" value="1"/>
</dbReference>
<protein>
    <submittedName>
        <fullName evidence="2">Sec23 sec24 transport family protein</fullName>
    </submittedName>
</protein>
<dbReference type="GO" id="GO:0008270">
    <property type="term" value="F:zinc ion binding"/>
    <property type="evidence" value="ECO:0007669"/>
    <property type="project" value="TreeGrafter"/>
</dbReference>
<feature type="region of interest" description="Disordered" evidence="1">
    <location>
        <begin position="426"/>
        <end position="449"/>
    </location>
</feature>
<sequence length="1029" mass="112995">MSLIQPTIRRFPKDADTLADSNLPFSCVLTPMKTTVSVELDQTTKLPKKPTANAHHNYPLLASIPKCMQCGAPHPTKETHFWPSPYSMSADASPSFLLCYLCGGKTTIDQLPPYSGSGDSVDHQSPRIYQLPLLTTPEATYWSLPAKVCPPVCWFLLDGSCTHRSYWNTMAHLLPQVLEDIPPHVHVGILLAATVPSSGSEETATTFSYMDLTSPMPHMLQYVQYEDEEDDDDDDDDDDNGQLFENGGLLDRMALVPADSLHLPNIHAAIRSLVDYDPSQLTTTQQAYTVSMPLGKTIESVLDYMDRAHHPGQTDDIADESEKEDAASSFLEDHILYAGGKIMSFLASCPTDLRGEDWRPLTRKSLPRTTVGLGGFGGVVQKDAASPAAEKEDVTKPSTNGISNRISEKKAKKKLFLRRHLHDEETGIRTSATGDDDDEEEDLDTDMTPSSLLDYYRAPEHVEAYFTELGTQCAESALGVDIFVLVQPNDDGCEDSAELDVGLPFLRGLSDRSGAPGPLVFPVHQGYATPISNNPDIQRLKREVCARAPWGAYDGGEVESDDKPAGGACHQPMAFGGELRLRLSPSFEVDKSPVDEVDEGPQLAPLYSSGGIMGPASEEEDVGNLWRMGTCDPFTALSVDLDMKKKEAKDKLKVDGMGEINWKPVMQTCFAYTAIVKDPEQPGEYLAVRQMRIACVRTPLTDDVETLYSSMDPDVIGSVLYHKLTLTLLRDGLSMAQTIGEDWLKSLLVCAYQSAETEELLQREQAEKGLSKYDSNNDNTTLTFYANERLLDREGELSAEDVLLGQGHELIKTLPLIVYSLLHCDAIRPSTASSKMNVTTSSYLPTTDARCAAGAQMSSMTPPTMSKCIAPRLQLWSAGEGMILDMVDLKMEAVVQSVGEFGFEAKTGKPRPDLVLFLDAPDCIVVCDASYVSSGPSPSSKKNKKTCIGPLLDNAIKAAVRSYRTPPTIIYDFDEPDSQQDPLEKRPGYRRLLASLVEDQPGNNGASNFKQWGENLAEQIHEELEKEDD</sequence>
<dbReference type="GO" id="GO:0030127">
    <property type="term" value="C:COPII vesicle coat"/>
    <property type="evidence" value="ECO:0007669"/>
    <property type="project" value="TreeGrafter"/>
</dbReference>
<comment type="caution">
    <text evidence="2">The sequence shown here is derived from an EMBL/GenBank/DDBJ whole genome shotgun (WGS) entry which is preliminary data.</text>
</comment>
<organism evidence="2 3">
    <name type="scientific">Seminavis robusta</name>
    <dbReference type="NCBI Taxonomy" id="568900"/>
    <lineage>
        <taxon>Eukaryota</taxon>
        <taxon>Sar</taxon>
        <taxon>Stramenopiles</taxon>
        <taxon>Ochrophyta</taxon>
        <taxon>Bacillariophyta</taxon>
        <taxon>Bacillariophyceae</taxon>
        <taxon>Bacillariophycidae</taxon>
        <taxon>Naviculales</taxon>
        <taxon>Naviculaceae</taxon>
        <taxon>Seminavis</taxon>
    </lineage>
</organism>
<accession>A0A9N8ECB3</accession>
<gene>
    <name evidence="2" type="ORF">SEMRO_797_G203880.1</name>
</gene>
<dbReference type="OrthoDB" id="49016at2759"/>
<dbReference type="InterPro" id="IPR050550">
    <property type="entry name" value="SEC23_SEC24_subfamily"/>
</dbReference>
<feature type="compositionally biased region" description="Acidic residues" evidence="1">
    <location>
        <begin position="434"/>
        <end position="445"/>
    </location>
</feature>
<dbReference type="Proteomes" id="UP001153069">
    <property type="component" value="Unassembled WGS sequence"/>
</dbReference>
<evidence type="ECO:0000313" key="2">
    <source>
        <dbReference type="EMBL" id="CAB9516646.1"/>
    </source>
</evidence>
<dbReference type="AlphaFoldDB" id="A0A9N8ECB3"/>
<dbReference type="EMBL" id="CAICTM010000796">
    <property type="protein sequence ID" value="CAB9516646.1"/>
    <property type="molecule type" value="Genomic_DNA"/>
</dbReference>